<comment type="similarity">
    <text evidence="4">Belongs to the class I-like SAM-binding methyltransferase superfamily.</text>
</comment>
<keyword evidence="6" id="KW-1185">Reference proteome</keyword>
<evidence type="ECO:0000313" key="5">
    <source>
        <dbReference type="EMBL" id="KXS95994.1"/>
    </source>
</evidence>
<evidence type="ECO:0008006" key="7">
    <source>
        <dbReference type="Google" id="ProtNLM"/>
    </source>
</evidence>
<evidence type="ECO:0000313" key="6">
    <source>
        <dbReference type="Proteomes" id="UP000070133"/>
    </source>
</evidence>
<comment type="pathway">
    <text evidence="1">Secondary metabolite biosynthesis.</text>
</comment>
<dbReference type="Proteomes" id="UP000070133">
    <property type="component" value="Unassembled WGS sequence"/>
</dbReference>
<dbReference type="OrthoDB" id="3648584at2759"/>
<dbReference type="PANTHER" id="PTHR35897:SF1">
    <property type="entry name" value="METHYLTRANSFERASE AUSD"/>
    <property type="match status" value="1"/>
</dbReference>
<keyword evidence="2" id="KW-0808">Transferase</keyword>
<dbReference type="AlphaFoldDB" id="A0A139H0P3"/>
<accession>A0A139H0P3</accession>
<evidence type="ECO:0000256" key="4">
    <source>
        <dbReference type="ARBA" id="ARBA00038314"/>
    </source>
</evidence>
<gene>
    <name evidence="5" type="ORF">AC578_8084</name>
</gene>
<dbReference type="InterPro" id="IPR051654">
    <property type="entry name" value="Meroterpenoid_MTases"/>
</dbReference>
<dbReference type="GO" id="GO:0016740">
    <property type="term" value="F:transferase activity"/>
    <property type="evidence" value="ECO:0007669"/>
    <property type="project" value="UniProtKB-KW"/>
</dbReference>
<protein>
    <recommendedName>
        <fullName evidence="7">Methyltransferase domain-containing protein</fullName>
    </recommendedName>
</protein>
<keyword evidence="3" id="KW-0949">S-adenosyl-L-methionine</keyword>
<evidence type="ECO:0000256" key="3">
    <source>
        <dbReference type="ARBA" id="ARBA00022691"/>
    </source>
</evidence>
<reference evidence="5 6" key="1">
    <citation type="submission" date="2015-07" db="EMBL/GenBank/DDBJ databases">
        <title>Comparative genomics of the Sigatoka disease complex on banana suggests a link between parallel evolutionary changes in Pseudocercospora fijiensis and Pseudocercospora eumusae and increased virulence on the banana host.</title>
        <authorList>
            <person name="Chang T.-C."/>
            <person name="Salvucci A."/>
            <person name="Crous P.W."/>
            <person name="Stergiopoulos I."/>
        </authorList>
    </citation>
    <scope>NUCLEOTIDE SEQUENCE [LARGE SCALE GENOMIC DNA]</scope>
    <source>
        <strain evidence="5 6">CBS 114824</strain>
    </source>
</reference>
<organism evidence="5 6">
    <name type="scientific">Pseudocercospora eumusae</name>
    <dbReference type="NCBI Taxonomy" id="321146"/>
    <lineage>
        <taxon>Eukaryota</taxon>
        <taxon>Fungi</taxon>
        <taxon>Dikarya</taxon>
        <taxon>Ascomycota</taxon>
        <taxon>Pezizomycotina</taxon>
        <taxon>Dothideomycetes</taxon>
        <taxon>Dothideomycetidae</taxon>
        <taxon>Mycosphaerellales</taxon>
        <taxon>Mycosphaerellaceae</taxon>
        <taxon>Pseudocercospora</taxon>
    </lineage>
</organism>
<proteinExistence type="inferred from homology"/>
<comment type="caution">
    <text evidence="5">The sequence shown here is derived from an EMBL/GenBank/DDBJ whole genome shotgun (WGS) entry which is preliminary data.</text>
</comment>
<sequence>MTADDKYDGAMRSYKPDIEKLPADFQHLLETYSKIPADRTVAHVNAVRKRAFEVCPYPCIGQWKFLALTFLKHPKYQTILSRLKSGQTFLDVGCCFAQDMRQMIADGVPSDHLYGIEIEKELVDIGYDLFDDSKTNKAKFMIGDALNPGTSFDTLKNSIDIINDSAFSHLWPWHEQRKVCTMMAGFSKPGAMIVGRMTGSLKPAEYPAMVKGTTGWRHNVESLQRLWDEVGEATGMKWKAHGTMDLEGIFPVPDDLLCGTSNVAPLGSNAGSFTSNHSAENHRDRPREIVADVLAPSSSSPECSSNVQECRRRGLGKEFSTGAADQIAIAVTESSKTTSPECLTPQSSSYRPRPVKDIAAYKSFPPASRHRALHQEAMKFAANARNIFVHYVEPILDFRRKEKLASGTTKKKFYYNAARLWAELQTIDELHGQRFFWNQKAVEMKLALKKKMISPEDLLRNAGFEEDWWENRKYAEIAVGWYLGEDVPQEFADGTREATTADTADDQKMESLRLEEKLHSVPGDICKPSFHHDLPEFAQSPAKDEHPLLNVLPEPFQYDSKIMYGQFAHADYTEIRRLLDGKQQTARLRQLADLFDATGKVLFYYYAYPHIWKDFRPLKIDETVATRAQDKWKVLGSKEQEFWRVKSAQVKKMLGDGNVDGLICLELDRLDSEVLGLHRVMGYVLKEP</sequence>
<dbReference type="Gene3D" id="3.40.50.150">
    <property type="entry name" value="Vaccinia Virus protein VP39"/>
    <property type="match status" value="1"/>
</dbReference>
<name>A0A139H0P3_9PEZI</name>
<dbReference type="InterPro" id="IPR029063">
    <property type="entry name" value="SAM-dependent_MTases_sf"/>
</dbReference>
<evidence type="ECO:0000256" key="1">
    <source>
        <dbReference type="ARBA" id="ARBA00005179"/>
    </source>
</evidence>
<dbReference type="EMBL" id="LFZN01000191">
    <property type="protein sequence ID" value="KXS95994.1"/>
    <property type="molecule type" value="Genomic_DNA"/>
</dbReference>
<dbReference type="SUPFAM" id="SSF53335">
    <property type="entry name" value="S-adenosyl-L-methionine-dependent methyltransferases"/>
    <property type="match status" value="1"/>
</dbReference>
<dbReference type="PANTHER" id="PTHR35897">
    <property type="entry name" value="METHYLTRANSFERASE AUSD"/>
    <property type="match status" value="1"/>
</dbReference>
<evidence type="ECO:0000256" key="2">
    <source>
        <dbReference type="ARBA" id="ARBA00022679"/>
    </source>
</evidence>